<dbReference type="Proteomes" id="UP001497535">
    <property type="component" value="Unassembled WGS sequence"/>
</dbReference>
<reference evidence="1" key="1">
    <citation type="submission" date="2023-11" db="EMBL/GenBank/DDBJ databases">
        <authorList>
            <person name="Poullet M."/>
        </authorList>
    </citation>
    <scope>NUCLEOTIDE SEQUENCE</scope>
    <source>
        <strain evidence="1">E1834</strain>
    </source>
</reference>
<evidence type="ECO:0000313" key="1">
    <source>
        <dbReference type="EMBL" id="CAK5084189.1"/>
    </source>
</evidence>
<comment type="caution">
    <text evidence="1">The sequence shown here is derived from an EMBL/GenBank/DDBJ whole genome shotgun (WGS) entry which is preliminary data.</text>
</comment>
<protein>
    <submittedName>
        <fullName evidence="1">Uncharacterized protein</fullName>
    </submittedName>
</protein>
<gene>
    <name evidence="1" type="ORF">MENTE1834_LOCUS31575</name>
</gene>
<name>A0ACB0ZYY7_MELEN</name>
<accession>A0ACB0ZYY7</accession>
<evidence type="ECO:0000313" key="2">
    <source>
        <dbReference type="Proteomes" id="UP001497535"/>
    </source>
</evidence>
<organism evidence="1 2">
    <name type="scientific">Meloidogyne enterolobii</name>
    <name type="common">Root-knot nematode worm</name>
    <name type="synonym">Meloidogyne mayaguensis</name>
    <dbReference type="NCBI Taxonomy" id="390850"/>
    <lineage>
        <taxon>Eukaryota</taxon>
        <taxon>Metazoa</taxon>
        <taxon>Ecdysozoa</taxon>
        <taxon>Nematoda</taxon>
        <taxon>Chromadorea</taxon>
        <taxon>Rhabditida</taxon>
        <taxon>Tylenchina</taxon>
        <taxon>Tylenchomorpha</taxon>
        <taxon>Tylenchoidea</taxon>
        <taxon>Meloidogynidae</taxon>
        <taxon>Meloidogyninae</taxon>
        <taxon>Meloidogyne</taxon>
    </lineage>
</organism>
<keyword evidence="2" id="KW-1185">Reference proteome</keyword>
<sequence length="510" mass="56404">MWIRRNNIFARNGQNNGVGPNIQSPNSTPFNPNHRRYRTCCCHSKAFTLSFGMVELFLICFILVAIGPDFNNKYCLNHHPNDTHFIQSHSPPPPLDSPTPPSDSPPSPPQPPPASVGPPPPPPSTDSNNNTNTPPEAPSEADRPMAKRRRKRQLIEENGPSGLPQSSAPDVMAIIGQKSPLTEAPPNNDESPENRTVINGSEETGKMDDQEDKNMETKTNSFSKWLKYTTCNLTVFWVVWIILHMFSIGLICYGIRRQLWLLIIPHIIFRISWILIISLIIASIISSLFTLPQNDHLLGHVILCIFLFVLCLIICLFVKSEIACILFVKRSAETGFSISNTRPFAPPSAVSNSDGNRPNEQVRKIVHTSIRKVPGPSARRYQQENLTDNQNGNKRNSVEDENNNVSQLTMTTLAAVGAGTGTSNNSSNSTTRPSTAGSLMQTNRSGIIKGFVGISESITKNNSSSRGSSAEERRFTPLNNLNYEMRETNFGGDGRVINGTLPPLRHTYKA</sequence>
<proteinExistence type="predicted"/>
<dbReference type="EMBL" id="CAVMJV010000053">
    <property type="protein sequence ID" value="CAK5084189.1"/>
    <property type="molecule type" value="Genomic_DNA"/>
</dbReference>